<dbReference type="Proteomes" id="UP001500782">
    <property type="component" value="Unassembled WGS sequence"/>
</dbReference>
<evidence type="ECO:0000313" key="1">
    <source>
        <dbReference type="EMBL" id="GAA0343432.1"/>
    </source>
</evidence>
<keyword evidence="2" id="KW-1185">Reference proteome</keyword>
<dbReference type="EMBL" id="BAAADJ010000062">
    <property type="protein sequence ID" value="GAA0343432.1"/>
    <property type="molecule type" value="Genomic_DNA"/>
</dbReference>
<comment type="caution">
    <text evidence="1">The sequence shown here is derived from an EMBL/GenBank/DDBJ whole genome shotgun (WGS) entry which is preliminary data.</text>
</comment>
<accession>A0ABP3GGR7</accession>
<protein>
    <submittedName>
        <fullName evidence="1">Beta-propeller domain-containing protein</fullName>
    </submittedName>
</protein>
<name>A0ABP3GGR7_9BACI</name>
<dbReference type="InterPro" id="IPR014441">
    <property type="entry name" value="UCP006425_b-propeller"/>
</dbReference>
<gene>
    <name evidence="1" type="ORF">GCM10008967_37350</name>
</gene>
<sequence length="639" mass="73013">MKKFIFLLSSVLIFGMVSSFIFTYEVKEEVKASSGTDKKPVQVKELDVVGSFTEFKKMMKSIEDDRGHRMYMETTEELASADEGSAKGMDYSTTNVQVNGVDEADRIKTDGQFIYQIKQNKLVISDVHPAEEMEVVLETTYEDDFYPTELYVDEEQLVVIGSSPFHDLPKAKRAISYDSFYGHSSLKVLVYDLKERHNLELVREVEVEGHYISSRKIGNSLYLVSNKYIDLYRLFNEEETVEEETLMPAFRDSVLGEDTEHIDWNEIQYFPEIDEPNYLIIAGIDLGDLSKPASVSTYLGASQSIYASTDHLYVTKTGYDNDRGESEKIETPDFSTSIYKFKLENGSTTLLAEGEVEGQILNQFSMDEHDGHFRIATTTGQMWREDNVSKNHLFILDENLQKTGEIRDIAPNERIFSVRFMGDRGYMVTFKQVDPLFVFDLKDPSNPVILGKLKIPGYSDYLHPYDENHIIGFGKDAVGATKGDFAYYQGMKMALFDITDVNNPKEKFVEIIGDRGTDSEMLYNHKALLFSKEKDIISFPVNLFELPEGTENREGDAYGEFSFQGAYVYGLDLEEGFTLKKKITHITNEDKVKMGHYPDYEKAVQRIMYIGDTLYTLSNQKIEAHDINSFTKKGELVLP</sequence>
<dbReference type="PIRSF" id="PIRSF006425">
    <property type="entry name" value="UCP006425_WD40"/>
    <property type="match status" value="1"/>
</dbReference>
<dbReference type="InterPro" id="IPR019198">
    <property type="entry name" value="Beta_propeller_containing"/>
</dbReference>
<evidence type="ECO:0000313" key="2">
    <source>
        <dbReference type="Proteomes" id="UP001500782"/>
    </source>
</evidence>
<dbReference type="Pfam" id="PF09826">
    <property type="entry name" value="Beta_propel"/>
    <property type="match status" value="1"/>
</dbReference>
<organism evidence="1 2">
    <name type="scientific">Bacillus carboniphilus</name>
    <dbReference type="NCBI Taxonomy" id="86663"/>
    <lineage>
        <taxon>Bacteria</taxon>
        <taxon>Bacillati</taxon>
        <taxon>Bacillota</taxon>
        <taxon>Bacilli</taxon>
        <taxon>Bacillales</taxon>
        <taxon>Bacillaceae</taxon>
        <taxon>Bacillus</taxon>
    </lineage>
</organism>
<proteinExistence type="predicted"/>
<reference evidence="2" key="1">
    <citation type="journal article" date="2019" name="Int. J. Syst. Evol. Microbiol.">
        <title>The Global Catalogue of Microorganisms (GCM) 10K type strain sequencing project: providing services to taxonomists for standard genome sequencing and annotation.</title>
        <authorList>
            <consortium name="The Broad Institute Genomics Platform"/>
            <consortium name="The Broad Institute Genome Sequencing Center for Infectious Disease"/>
            <person name="Wu L."/>
            <person name="Ma J."/>
        </authorList>
    </citation>
    <scope>NUCLEOTIDE SEQUENCE [LARGE SCALE GENOMIC DNA]</scope>
    <source>
        <strain evidence="2">JCM 9731</strain>
    </source>
</reference>